<organism evidence="2 3">
    <name type="scientific">Oldenlandia corymbosa var. corymbosa</name>
    <dbReference type="NCBI Taxonomy" id="529605"/>
    <lineage>
        <taxon>Eukaryota</taxon>
        <taxon>Viridiplantae</taxon>
        <taxon>Streptophyta</taxon>
        <taxon>Embryophyta</taxon>
        <taxon>Tracheophyta</taxon>
        <taxon>Spermatophyta</taxon>
        <taxon>Magnoliopsida</taxon>
        <taxon>eudicotyledons</taxon>
        <taxon>Gunneridae</taxon>
        <taxon>Pentapetalae</taxon>
        <taxon>asterids</taxon>
        <taxon>lamiids</taxon>
        <taxon>Gentianales</taxon>
        <taxon>Rubiaceae</taxon>
        <taxon>Rubioideae</taxon>
        <taxon>Spermacoceae</taxon>
        <taxon>Hedyotis-Oldenlandia complex</taxon>
        <taxon>Oldenlandia</taxon>
    </lineage>
</organism>
<dbReference type="InterPro" id="IPR027482">
    <property type="entry name" value="Sec1-like_dom2"/>
</dbReference>
<dbReference type="InterPro" id="IPR001619">
    <property type="entry name" value="Sec1-like"/>
</dbReference>
<proteinExistence type="inferred from homology"/>
<dbReference type="InterPro" id="IPR043154">
    <property type="entry name" value="Sec-1-like_dom1"/>
</dbReference>
<name>A0AAV1C8L9_OLDCO</name>
<accession>A0AAV1C8L9</accession>
<keyword evidence="3" id="KW-1185">Reference proteome</keyword>
<evidence type="ECO:0000313" key="3">
    <source>
        <dbReference type="Proteomes" id="UP001161247"/>
    </source>
</evidence>
<dbReference type="Gene3D" id="3.40.50.2060">
    <property type="match status" value="1"/>
</dbReference>
<evidence type="ECO:0000256" key="1">
    <source>
        <dbReference type="ARBA" id="ARBA00009884"/>
    </source>
</evidence>
<dbReference type="Proteomes" id="UP001161247">
    <property type="component" value="Chromosome 1"/>
</dbReference>
<dbReference type="PANTHER" id="PTHR11679">
    <property type="entry name" value="VESICLE PROTEIN SORTING-ASSOCIATED"/>
    <property type="match status" value="1"/>
</dbReference>
<dbReference type="GO" id="GO:0016192">
    <property type="term" value="P:vesicle-mediated transport"/>
    <property type="evidence" value="ECO:0007669"/>
    <property type="project" value="InterPro"/>
</dbReference>
<dbReference type="PIRSF" id="PIRSF005715">
    <property type="entry name" value="VPS45_Sec1"/>
    <property type="match status" value="1"/>
</dbReference>
<dbReference type="InterPro" id="IPR043155">
    <property type="entry name" value="VPS33_dom3b"/>
</dbReference>
<evidence type="ECO:0000313" key="2">
    <source>
        <dbReference type="EMBL" id="CAI9091152.1"/>
    </source>
</evidence>
<dbReference type="AlphaFoldDB" id="A0AAV1C8L9"/>
<protein>
    <submittedName>
        <fullName evidence="2">OLC1v1026099C1</fullName>
    </submittedName>
</protein>
<reference evidence="2" key="1">
    <citation type="submission" date="2023-03" db="EMBL/GenBank/DDBJ databases">
        <authorList>
            <person name="Julca I."/>
        </authorList>
    </citation>
    <scope>NUCLEOTIDE SEQUENCE</scope>
</reference>
<dbReference type="FunFam" id="3.40.50.1910:FF:000005">
    <property type="entry name" value="vacuolar protein sorting-associated protein 33A isoform X1"/>
    <property type="match status" value="1"/>
</dbReference>
<dbReference type="Pfam" id="PF00995">
    <property type="entry name" value="Sec1"/>
    <property type="match status" value="1"/>
</dbReference>
<sequence>MAQLPNLDNAPINLNSFRDQSAKELINILKNIRGKKCLVIEPKLSGSLSLIIKSSLLKDHGAELRYLTAEPVQTDCTKLVFLVPSRLELMGLISSQIHDDSSKGLQREYFVYFTPRRTVVCEKILEEEKVHDLLTIGEYPLYLLPLDEDVISFELDLAYKETLVDGDPTSLWHIAKALHKLEFAFGLIPNVRAKGKASTRVADILNRLQIEEPVNTSEIGMPEINTVILLDREVDMITPMCAQLTYEGLLDEFLGIKNGAVEIDSSIMSAQQEGKKMKVPLNSSDKLYKEIRDLNFEYVIQVLRQKATAMKQEYTEMPNQTVSELKDFVKKLNSLPEITRHINLAQHLQTYTSKHAFHERLQMEQTIIEAENYDGCLQYIEEMIHKQEPFVNVLRLIIMFSITNAGLPKKIFDQLRREVLHSYGFEHMATLNNLEKAGFFKKQENKSNWTTIKRALQLVVEDMDTANPSDISYVFSGYAPLSIRLVQHAIRSGWRPIEEILKLLPGPHTESKRSGYASSSFDSPVGSPDKVGDGRRSLVLVVFVGGVTFAEISALRFLSGQEGMAYDLIIGTTNVINGNTLIEPFAEKLG</sequence>
<dbReference type="Gene3D" id="3.40.50.1910">
    <property type="match status" value="2"/>
</dbReference>
<dbReference type="EMBL" id="OX459118">
    <property type="protein sequence ID" value="CAI9091152.1"/>
    <property type="molecule type" value="Genomic_DNA"/>
</dbReference>
<comment type="similarity">
    <text evidence="1">Belongs to the STXBP/unc-18/SEC1 family.</text>
</comment>
<dbReference type="SUPFAM" id="SSF56815">
    <property type="entry name" value="Sec1/munc18-like (SM) proteins"/>
    <property type="match status" value="1"/>
</dbReference>
<dbReference type="InterPro" id="IPR036045">
    <property type="entry name" value="Sec1-like_sf"/>
</dbReference>
<gene>
    <name evidence="2" type="ORF">OLC1_LOCUS3150</name>
</gene>
<dbReference type="Gene3D" id="1.25.40.850">
    <property type="match status" value="1"/>
</dbReference>